<dbReference type="InterPro" id="IPR014721">
    <property type="entry name" value="Ribsml_uS5_D2-typ_fold_subgr"/>
</dbReference>
<dbReference type="Pfam" id="PF08544">
    <property type="entry name" value="GHMP_kinases_C"/>
    <property type="match status" value="1"/>
</dbReference>
<keyword evidence="4 9" id="KW-0808">Transferase</keyword>
<feature type="domain" description="GHMP kinase N-terminal" evidence="10">
    <location>
        <begin position="64"/>
        <end position="133"/>
    </location>
</feature>
<dbReference type="Gene3D" id="3.30.70.890">
    <property type="entry name" value="GHMP kinase, C-terminal domain"/>
    <property type="match status" value="1"/>
</dbReference>
<dbReference type="SUPFAM" id="SSF55060">
    <property type="entry name" value="GHMP Kinase, C-terminal domain"/>
    <property type="match status" value="1"/>
</dbReference>
<evidence type="ECO:0000256" key="8">
    <source>
        <dbReference type="ARBA" id="ARBA00032554"/>
    </source>
</evidence>
<dbReference type="GO" id="GO:0050515">
    <property type="term" value="F:4-(cytidine 5'-diphospho)-2-C-methyl-D-erythritol kinase activity"/>
    <property type="evidence" value="ECO:0007669"/>
    <property type="project" value="UniProtKB-UniRule"/>
</dbReference>
<evidence type="ECO:0000256" key="9">
    <source>
        <dbReference type="HAMAP-Rule" id="MF_00061"/>
    </source>
</evidence>
<feature type="active site" evidence="9">
    <location>
        <position position="133"/>
    </location>
</feature>
<dbReference type="EMBL" id="RYYU01000001">
    <property type="protein sequence ID" value="RUL58940.1"/>
    <property type="molecule type" value="Genomic_DNA"/>
</dbReference>
<dbReference type="HAMAP" id="MF_00061">
    <property type="entry name" value="IspE"/>
    <property type="match status" value="1"/>
</dbReference>
<evidence type="ECO:0000256" key="1">
    <source>
        <dbReference type="ARBA" id="ARBA00009684"/>
    </source>
</evidence>
<feature type="active site" evidence="9">
    <location>
        <position position="8"/>
    </location>
</feature>
<evidence type="ECO:0000256" key="6">
    <source>
        <dbReference type="ARBA" id="ARBA00022777"/>
    </source>
</evidence>
<evidence type="ECO:0000259" key="11">
    <source>
        <dbReference type="Pfam" id="PF08544"/>
    </source>
</evidence>
<dbReference type="AlphaFoldDB" id="A0A3S0PBN9"/>
<comment type="caution">
    <text evidence="12">The sequence shown here is derived from an EMBL/GenBank/DDBJ whole genome shotgun (WGS) entry which is preliminary data.</text>
</comment>
<protein>
    <recommendedName>
        <fullName evidence="3 9">4-diphosphocytidyl-2-C-methyl-D-erythritol kinase</fullName>
        <shortName evidence="9">CMK</shortName>
        <ecNumber evidence="2 9">2.7.1.148</ecNumber>
    </recommendedName>
    <alternativeName>
        <fullName evidence="8 9">4-(cytidine-5'-diphospho)-2-C-methyl-D-erythritol kinase</fullName>
    </alternativeName>
</protein>
<keyword evidence="9" id="KW-0414">Isoprene biosynthesis</keyword>
<evidence type="ECO:0000256" key="2">
    <source>
        <dbReference type="ARBA" id="ARBA00012052"/>
    </source>
</evidence>
<dbReference type="NCBIfam" id="TIGR00154">
    <property type="entry name" value="ispE"/>
    <property type="match status" value="1"/>
</dbReference>
<dbReference type="Proteomes" id="UP000278983">
    <property type="component" value="Unassembled WGS sequence"/>
</dbReference>
<evidence type="ECO:0000256" key="4">
    <source>
        <dbReference type="ARBA" id="ARBA00022679"/>
    </source>
</evidence>
<comment type="similarity">
    <text evidence="1 9">Belongs to the GHMP kinase family. IspE subfamily.</text>
</comment>
<keyword evidence="5 9" id="KW-0547">Nucleotide-binding</keyword>
<dbReference type="Gene3D" id="3.30.230.10">
    <property type="match status" value="1"/>
</dbReference>
<dbReference type="GO" id="GO:0016114">
    <property type="term" value="P:terpenoid biosynthetic process"/>
    <property type="evidence" value="ECO:0007669"/>
    <property type="project" value="UniProtKB-UniRule"/>
</dbReference>
<name>A0A3S0PBN9_9BACT</name>
<dbReference type="InterPro" id="IPR036554">
    <property type="entry name" value="GHMP_kinase_C_sf"/>
</dbReference>
<dbReference type="InterPro" id="IPR004424">
    <property type="entry name" value="IspE"/>
</dbReference>
<comment type="function">
    <text evidence="9">Catalyzes the phosphorylation of the position 2 hydroxy group of 4-diphosphocytidyl-2C-methyl-D-erythritol.</text>
</comment>
<feature type="binding site" evidence="9">
    <location>
        <begin position="91"/>
        <end position="101"/>
    </location>
    <ligand>
        <name>ATP</name>
        <dbReference type="ChEBI" id="CHEBI:30616"/>
    </ligand>
</feature>
<accession>A0A3S0PBN9</accession>
<comment type="catalytic activity">
    <reaction evidence="9">
        <text>4-CDP-2-C-methyl-D-erythritol + ATP = 4-CDP-2-C-methyl-D-erythritol 2-phosphate + ADP + H(+)</text>
        <dbReference type="Rhea" id="RHEA:18437"/>
        <dbReference type="ChEBI" id="CHEBI:15378"/>
        <dbReference type="ChEBI" id="CHEBI:30616"/>
        <dbReference type="ChEBI" id="CHEBI:57823"/>
        <dbReference type="ChEBI" id="CHEBI:57919"/>
        <dbReference type="ChEBI" id="CHEBI:456216"/>
        <dbReference type="EC" id="2.7.1.148"/>
    </reaction>
</comment>
<dbReference type="PIRSF" id="PIRSF010376">
    <property type="entry name" value="IspE"/>
    <property type="match status" value="1"/>
</dbReference>
<evidence type="ECO:0000313" key="12">
    <source>
        <dbReference type="EMBL" id="RUL58940.1"/>
    </source>
</evidence>
<dbReference type="SUPFAM" id="SSF54211">
    <property type="entry name" value="Ribosomal protein S5 domain 2-like"/>
    <property type="match status" value="1"/>
</dbReference>
<evidence type="ECO:0000256" key="3">
    <source>
        <dbReference type="ARBA" id="ARBA00017473"/>
    </source>
</evidence>
<evidence type="ECO:0000256" key="7">
    <source>
        <dbReference type="ARBA" id="ARBA00022840"/>
    </source>
</evidence>
<dbReference type="Pfam" id="PF00288">
    <property type="entry name" value="GHMP_kinases_N"/>
    <property type="match status" value="1"/>
</dbReference>
<dbReference type="OrthoDB" id="9809438at2"/>
<organism evidence="12 13">
    <name type="scientific">Prevotella koreensis</name>
    <dbReference type="NCBI Taxonomy" id="2490854"/>
    <lineage>
        <taxon>Bacteria</taxon>
        <taxon>Pseudomonadati</taxon>
        <taxon>Bacteroidota</taxon>
        <taxon>Bacteroidia</taxon>
        <taxon>Bacteroidales</taxon>
        <taxon>Prevotellaceae</taxon>
        <taxon>Prevotella</taxon>
    </lineage>
</organism>
<evidence type="ECO:0000313" key="13">
    <source>
        <dbReference type="Proteomes" id="UP000278983"/>
    </source>
</evidence>
<dbReference type="PANTHER" id="PTHR43527">
    <property type="entry name" value="4-DIPHOSPHOCYTIDYL-2-C-METHYL-D-ERYTHRITOL KINASE, CHLOROPLASTIC"/>
    <property type="match status" value="1"/>
</dbReference>
<dbReference type="EC" id="2.7.1.148" evidence="2 9"/>
<keyword evidence="13" id="KW-1185">Reference proteome</keyword>
<evidence type="ECO:0000256" key="5">
    <source>
        <dbReference type="ARBA" id="ARBA00022741"/>
    </source>
</evidence>
<feature type="domain" description="GHMP kinase C-terminal" evidence="11">
    <location>
        <begin position="200"/>
        <end position="252"/>
    </location>
</feature>
<evidence type="ECO:0000259" key="10">
    <source>
        <dbReference type="Pfam" id="PF00288"/>
    </source>
</evidence>
<keyword evidence="6 9" id="KW-0418">Kinase</keyword>
<keyword evidence="7 9" id="KW-0067">ATP-binding</keyword>
<dbReference type="InterPro" id="IPR020568">
    <property type="entry name" value="Ribosomal_Su5_D2-typ_SF"/>
</dbReference>
<dbReference type="RefSeq" id="WP_126678050.1">
    <property type="nucleotide sequence ID" value="NZ_RYYU01000001.1"/>
</dbReference>
<comment type="pathway">
    <text evidence="9">Isoprenoid biosynthesis; isopentenyl diphosphate biosynthesis via DXP pathway; isopentenyl diphosphate from 1-deoxy-D-xylulose 5-phosphate: step 3/6.</text>
</comment>
<dbReference type="GO" id="GO:0005524">
    <property type="term" value="F:ATP binding"/>
    <property type="evidence" value="ECO:0007669"/>
    <property type="project" value="UniProtKB-UniRule"/>
</dbReference>
<dbReference type="GO" id="GO:0019288">
    <property type="term" value="P:isopentenyl diphosphate biosynthetic process, methylerythritol 4-phosphate pathway"/>
    <property type="evidence" value="ECO:0007669"/>
    <property type="project" value="UniProtKB-UniRule"/>
</dbReference>
<dbReference type="InterPro" id="IPR006204">
    <property type="entry name" value="GHMP_kinase_N_dom"/>
</dbReference>
<proteinExistence type="inferred from homology"/>
<sequence>MIVYPCAKINLGLNVVSKRPDGYHNLETVFYPIPLFDVLEIEPSEKMTSLELKGKTLDGNPNENLVIKAYNTVRQKYPIPDVKITLDKRIPSQAGMGGGSSDCAYTITSLNKMFNLKMNNDEMRDIAAGLGADCSFFIDPQPSFATGIGEQLTPLPFSLKGYWIAIVKPPVAVSTRDAFSKIVPKQPKERCDSIVLGNINEWRNRLVNDFEKSVFEIYPSLYDIKKHFYDLGALYSCMSGSGSAMVGIFSNEPPMIRGEYYKMRL</sequence>
<reference evidence="12 13" key="1">
    <citation type="submission" date="2018-12" db="EMBL/GenBank/DDBJ databases">
        <title>Genome sequencing of Prevotella sp. KCOM 3155 (= JS262).</title>
        <authorList>
            <person name="Kook J.-K."/>
            <person name="Park S.-N."/>
            <person name="Lim Y.K."/>
        </authorList>
    </citation>
    <scope>NUCLEOTIDE SEQUENCE [LARGE SCALE GENOMIC DNA]</scope>
    <source>
        <strain evidence="12 13">KCOM 3155</strain>
    </source>
</reference>
<dbReference type="InterPro" id="IPR013750">
    <property type="entry name" value="GHMP_kinase_C_dom"/>
</dbReference>
<gene>
    <name evidence="9" type="primary">ispE</name>
    <name evidence="12" type="ORF">EHV08_03585</name>
</gene>
<dbReference type="UniPathway" id="UPA00056">
    <property type="reaction ID" value="UER00094"/>
</dbReference>
<dbReference type="PANTHER" id="PTHR43527:SF2">
    <property type="entry name" value="4-DIPHOSPHOCYTIDYL-2-C-METHYL-D-ERYTHRITOL KINASE, CHLOROPLASTIC"/>
    <property type="match status" value="1"/>
</dbReference>